<reference evidence="3 4" key="1">
    <citation type="submission" date="2015-04" db="EMBL/GenBank/DDBJ databases">
        <title>Lasius niger genome sequencing.</title>
        <authorList>
            <person name="Konorov E.A."/>
            <person name="Nikitin M.A."/>
            <person name="Kirill M.V."/>
            <person name="Chang P."/>
        </authorList>
    </citation>
    <scope>NUCLEOTIDE SEQUENCE [LARGE SCALE GENOMIC DNA]</scope>
    <source>
        <tissue evidence="3">Whole</tissue>
    </source>
</reference>
<sequence>MSGDKSVSLSLHNAYLKDVLQRFPSLFAEELDYSTDVNSALIDNRHPLPSVENIILKLNGSCFFNLIDLGDAFFQLEIDENHREITTITTPKELFRFKRLSFGIKTAPAIFQQAMDATLSGLEGVILARQTRCHALIDKFRRDNAEELQELYNKLKKAIREDPLLRSVFQVIKEGWKMSENPELSEHFKRRSEKLTIIDDTLFIGDRVVIRKKLKPTILAAFHKGHPGIRRTKQLAYVTITPTISANRTVNLCCELISRYGPPEVLVMEVYLGTICYLLQGNADHPPPVCGEPSTIEWPSREDGGHCKKDPVRYSVCLDDGRIIDRHINIWKGGSVLSTPPKNPENDYMFLQPRTSQTSRQEPSPNPKTTEQPIVSLEAPSSTDQNLESAIIQPTPVRPVRNRAVPKRLVLDLSAN</sequence>
<feature type="compositionally biased region" description="Polar residues" evidence="1">
    <location>
        <begin position="354"/>
        <end position="388"/>
    </location>
</feature>
<dbReference type="PaxDb" id="67767-A0A0J7N4U8"/>
<protein>
    <submittedName>
        <fullName evidence="3">Rna-directed dna polymerase reverse transcriptase and integrase domain containing</fullName>
    </submittedName>
</protein>
<accession>A0A0J7N4U8</accession>
<dbReference type="InterPro" id="IPR050951">
    <property type="entry name" value="Retrovirus_Pol_polyprotein"/>
</dbReference>
<name>A0A0J7N4U8_LASNI</name>
<dbReference type="Gene3D" id="3.10.10.10">
    <property type="entry name" value="HIV Type 1 Reverse Transcriptase, subunit A, domain 1"/>
    <property type="match status" value="1"/>
</dbReference>
<evidence type="ECO:0000313" key="3">
    <source>
        <dbReference type="EMBL" id="KMQ87705.1"/>
    </source>
</evidence>
<dbReference type="Proteomes" id="UP000036403">
    <property type="component" value="Unassembled WGS sequence"/>
</dbReference>
<dbReference type="GO" id="GO:0003964">
    <property type="term" value="F:RNA-directed DNA polymerase activity"/>
    <property type="evidence" value="ECO:0007669"/>
    <property type="project" value="UniProtKB-KW"/>
</dbReference>
<keyword evidence="3" id="KW-0808">Transferase</keyword>
<proteinExistence type="predicted"/>
<organism evidence="3 4">
    <name type="scientific">Lasius niger</name>
    <name type="common">Black garden ant</name>
    <dbReference type="NCBI Taxonomy" id="67767"/>
    <lineage>
        <taxon>Eukaryota</taxon>
        <taxon>Metazoa</taxon>
        <taxon>Ecdysozoa</taxon>
        <taxon>Arthropoda</taxon>
        <taxon>Hexapoda</taxon>
        <taxon>Insecta</taxon>
        <taxon>Pterygota</taxon>
        <taxon>Neoptera</taxon>
        <taxon>Endopterygota</taxon>
        <taxon>Hymenoptera</taxon>
        <taxon>Apocrita</taxon>
        <taxon>Aculeata</taxon>
        <taxon>Formicoidea</taxon>
        <taxon>Formicidae</taxon>
        <taxon>Formicinae</taxon>
        <taxon>Lasius</taxon>
        <taxon>Lasius</taxon>
    </lineage>
</organism>
<feature type="region of interest" description="Disordered" evidence="1">
    <location>
        <begin position="354"/>
        <end position="391"/>
    </location>
</feature>
<dbReference type="Gene3D" id="3.30.70.270">
    <property type="match status" value="1"/>
</dbReference>
<dbReference type="InterPro" id="IPR043128">
    <property type="entry name" value="Rev_trsase/Diguanyl_cyclase"/>
</dbReference>
<keyword evidence="4" id="KW-1185">Reference proteome</keyword>
<dbReference type="OrthoDB" id="10068564at2759"/>
<feature type="non-terminal residue" evidence="3">
    <location>
        <position position="416"/>
    </location>
</feature>
<dbReference type="EMBL" id="LBMM01010045">
    <property type="protein sequence ID" value="KMQ87705.1"/>
    <property type="molecule type" value="Genomic_DNA"/>
</dbReference>
<keyword evidence="3" id="KW-0695">RNA-directed DNA polymerase</keyword>
<dbReference type="CDD" id="cd01647">
    <property type="entry name" value="RT_LTR"/>
    <property type="match status" value="1"/>
</dbReference>
<evidence type="ECO:0000313" key="4">
    <source>
        <dbReference type="Proteomes" id="UP000036403"/>
    </source>
</evidence>
<dbReference type="InterPro" id="IPR043502">
    <property type="entry name" value="DNA/RNA_pol_sf"/>
</dbReference>
<feature type="domain" description="Reverse transcriptase" evidence="2">
    <location>
        <begin position="37"/>
        <end position="130"/>
    </location>
</feature>
<dbReference type="PANTHER" id="PTHR37984">
    <property type="entry name" value="PROTEIN CBG26694"/>
    <property type="match status" value="1"/>
</dbReference>
<dbReference type="InterPro" id="IPR000477">
    <property type="entry name" value="RT_dom"/>
</dbReference>
<dbReference type="Pfam" id="PF00078">
    <property type="entry name" value="RVT_1"/>
    <property type="match status" value="1"/>
</dbReference>
<dbReference type="AlphaFoldDB" id="A0A0J7N4U8"/>
<dbReference type="PANTHER" id="PTHR37984:SF5">
    <property type="entry name" value="PROTEIN NYNRIN-LIKE"/>
    <property type="match status" value="1"/>
</dbReference>
<dbReference type="SUPFAM" id="SSF56672">
    <property type="entry name" value="DNA/RNA polymerases"/>
    <property type="match status" value="1"/>
</dbReference>
<comment type="caution">
    <text evidence="3">The sequence shown here is derived from an EMBL/GenBank/DDBJ whole genome shotgun (WGS) entry which is preliminary data.</text>
</comment>
<gene>
    <name evidence="3" type="ORF">RF55_12934</name>
</gene>
<evidence type="ECO:0000259" key="2">
    <source>
        <dbReference type="Pfam" id="PF00078"/>
    </source>
</evidence>
<keyword evidence="3" id="KW-0548">Nucleotidyltransferase</keyword>
<evidence type="ECO:0000256" key="1">
    <source>
        <dbReference type="SAM" id="MobiDB-lite"/>
    </source>
</evidence>
<dbReference type="STRING" id="67767.A0A0J7N4U8"/>